<organism evidence="1 2">
    <name type="scientific">Funneliformis mosseae</name>
    <name type="common">Endomycorrhizal fungus</name>
    <name type="synonym">Glomus mosseae</name>
    <dbReference type="NCBI Taxonomy" id="27381"/>
    <lineage>
        <taxon>Eukaryota</taxon>
        <taxon>Fungi</taxon>
        <taxon>Fungi incertae sedis</taxon>
        <taxon>Mucoromycota</taxon>
        <taxon>Glomeromycotina</taxon>
        <taxon>Glomeromycetes</taxon>
        <taxon>Glomerales</taxon>
        <taxon>Glomeraceae</taxon>
        <taxon>Funneliformis</taxon>
    </lineage>
</organism>
<evidence type="ECO:0000313" key="2">
    <source>
        <dbReference type="Proteomes" id="UP000789375"/>
    </source>
</evidence>
<dbReference type="Proteomes" id="UP000789375">
    <property type="component" value="Unassembled WGS sequence"/>
</dbReference>
<comment type="caution">
    <text evidence="1">The sequence shown here is derived from an EMBL/GenBank/DDBJ whole genome shotgun (WGS) entry which is preliminary data.</text>
</comment>
<evidence type="ECO:0000313" key="1">
    <source>
        <dbReference type="EMBL" id="CAG8713791.1"/>
    </source>
</evidence>
<feature type="non-terminal residue" evidence="1">
    <location>
        <position position="1"/>
    </location>
</feature>
<keyword evidence="2" id="KW-1185">Reference proteome</keyword>
<protein>
    <submittedName>
        <fullName evidence="1">972_t:CDS:1</fullName>
    </submittedName>
</protein>
<name>A0A9N9N9T4_FUNMO</name>
<gene>
    <name evidence="1" type="ORF">FMOSSE_LOCUS14500</name>
</gene>
<proteinExistence type="predicted"/>
<reference evidence="1" key="1">
    <citation type="submission" date="2021-06" db="EMBL/GenBank/DDBJ databases">
        <authorList>
            <person name="Kallberg Y."/>
            <person name="Tangrot J."/>
            <person name="Rosling A."/>
        </authorList>
    </citation>
    <scope>NUCLEOTIDE SEQUENCE</scope>
    <source>
        <strain evidence="1">87-6 pot B 2015</strain>
    </source>
</reference>
<sequence>YKSRTRLNTRPICRSEIPAKSEINRIIVDPRLWQFNCAILDLQYFAEFYHGISDYLFQNIEHASK</sequence>
<accession>A0A9N9N9T4</accession>
<dbReference type="EMBL" id="CAJVPP010011303">
    <property type="protein sequence ID" value="CAG8713791.1"/>
    <property type="molecule type" value="Genomic_DNA"/>
</dbReference>
<dbReference type="AlphaFoldDB" id="A0A9N9N9T4"/>